<evidence type="ECO:0000313" key="1">
    <source>
        <dbReference type="EMBL" id="KAK3790780.1"/>
    </source>
</evidence>
<dbReference type="Proteomes" id="UP001283361">
    <property type="component" value="Unassembled WGS sequence"/>
</dbReference>
<proteinExistence type="predicted"/>
<name>A0AAE1ANF7_9GAST</name>
<comment type="caution">
    <text evidence="1">The sequence shown here is derived from an EMBL/GenBank/DDBJ whole genome shotgun (WGS) entry which is preliminary data.</text>
</comment>
<organism evidence="1 2">
    <name type="scientific">Elysia crispata</name>
    <name type="common">lettuce slug</name>
    <dbReference type="NCBI Taxonomy" id="231223"/>
    <lineage>
        <taxon>Eukaryota</taxon>
        <taxon>Metazoa</taxon>
        <taxon>Spiralia</taxon>
        <taxon>Lophotrochozoa</taxon>
        <taxon>Mollusca</taxon>
        <taxon>Gastropoda</taxon>
        <taxon>Heterobranchia</taxon>
        <taxon>Euthyneura</taxon>
        <taxon>Panpulmonata</taxon>
        <taxon>Sacoglossa</taxon>
        <taxon>Placobranchoidea</taxon>
        <taxon>Plakobranchidae</taxon>
        <taxon>Elysia</taxon>
    </lineage>
</organism>
<dbReference type="AlphaFoldDB" id="A0AAE1ANF7"/>
<dbReference type="EMBL" id="JAWDGP010001519">
    <property type="protein sequence ID" value="KAK3790780.1"/>
    <property type="molecule type" value="Genomic_DNA"/>
</dbReference>
<reference evidence="1" key="1">
    <citation type="journal article" date="2023" name="G3 (Bethesda)">
        <title>A reference genome for the long-term kleptoplast-retaining sea slug Elysia crispata morphotype clarki.</title>
        <authorList>
            <person name="Eastman K.E."/>
            <person name="Pendleton A.L."/>
            <person name="Shaikh M.A."/>
            <person name="Suttiyut T."/>
            <person name="Ogas R."/>
            <person name="Tomko P."/>
            <person name="Gavelis G."/>
            <person name="Widhalm J.R."/>
            <person name="Wisecaver J.H."/>
        </authorList>
    </citation>
    <scope>NUCLEOTIDE SEQUENCE</scope>
    <source>
        <strain evidence="1">ECLA1</strain>
    </source>
</reference>
<evidence type="ECO:0000313" key="2">
    <source>
        <dbReference type="Proteomes" id="UP001283361"/>
    </source>
</evidence>
<protein>
    <submittedName>
        <fullName evidence="1">Uncharacterized protein</fullName>
    </submittedName>
</protein>
<gene>
    <name evidence="1" type="ORF">RRG08_038271</name>
</gene>
<accession>A0AAE1ANF7</accession>
<sequence>MTICPPVKGFTKTSVRLASEWRSLLQAREVSSELVAGRVIPSHNPPLIIRALKEHRDGNSSVKKDFIQSDVFIGVTNSRQGSGLRLTERLICRPELRKIPFE</sequence>
<keyword evidence="2" id="KW-1185">Reference proteome</keyword>